<dbReference type="GeneID" id="6758063"/>
<evidence type="ECO:0000256" key="2">
    <source>
        <dbReference type="SAM" id="SignalP"/>
    </source>
</evidence>
<dbReference type="KEGG" id="tad:TRIADDRAFT_60905"/>
<dbReference type="AlphaFoldDB" id="B3S9H1"/>
<gene>
    <name evidence="3" type="ORF">TRIADDRAFT_60905</name>
</gene>
<keyword evidence="2" id="KW-0732">Signal</keyword>
<organism evidence="3 4">
    <name type="scientific">Trichoplax adhaerens</name>
    <name type="common">Trichoplax reptans</name>
    <dbReference type="NCBI Taxonomy" id="10228"/>
    <lineage>
        <taxon>Eukaryota</taxon>
        <taxon>Metazoa</taxon>
        <taxon>Placozoa</taxon>
        <taxon>Uniplacotomia</taxon>
        <taxon>Trichoplacea</taxon>
        <taxon>Trichoplacidae</taxon>
        <taxon>Trichoplax</taxon>
    </lineage>
</organism>
<accession>B3S9H1</accession>
<evidence type="ECO:0000313" key="4">
    <source>
        <dbReference type="Proteomes" id="UP000009022"/>
    </source>
</evidence>
<dbReference type="HOGENOM" id="CLU_561813_0_0_1"/>
<dbReference type="Proteomes" id="UP000009022">
    <property type="component" value="Unassembled WGS sequence"/>
</dbReference>
<feature type="transmembrane region" description="Helical" evidence="1">
    <location>
        <begin position="286"/>
        <end position="307"/>
    </location>
</feature>
<dbReference type="InParanoid" id="B3S9H1"/>
<reference evidence="3 4" key="1">
    <citation type="journal article" date="2008" name="Nature">
        <title>The Trichoplax genome and the nature of placozoans.</title>
        <authorList>
            <person name="Srivastava M."/>
            <person name="Begovic E."/>
            <person name="Chapman J."/>
            <person name="Putnam N.H."/>
            <person name="Hellsten U."/>
            <person name="Kawashima T."/>
            <person name="Kuo A."/>
            <person name="Mitros T."/>
            <person name="Salamov A."/>
            <person name="Carpenter M.L."/>
            <person name="Signorovitch A.Y."/>
            <person name="Moreno M.A."/>
            <person name="Kamm K."/>
            <person name="Grimwood J."/>
            <person name="Schmutz J."/>
            <person name="Shapiro H."/>
            <person name="Grigoriev I.V."/>
            <person name="Buss L.W."/>
            <person name="Schierwater B."/>
            <person name="Dellaporta S.L."/>
            <person name="Rokhsar D.S."/>
        </authorList>
    </citation>
    <scope>NUCLEOTIDE SEQUENCE [LARGE SCALE GENOMIC DNA]</scope>
    <source>
        <strain evidence="3 4">Grell-BS-1999</strain>
    </source>
</reference>
<name>B3S9H1_TRIAD</name>
<dbReference type="PhylomeDB" id="B3S9H1"/>
<keyword evidence="4" id="KW-1185">Reference proteome</keyword>
<feature type="signal peptide" evidence="2">
    <location>
        <begin position="1"/>
        <end position="22"/>
    </location>
</feature>
<keyword evidence="1" id="KW-0812">Transmembrane</keyword>
<dbReference type="Gene3D" id="2.60.120.200">
    <property type="match status" value="1"/>
</dbReference>
<sequence>MAVVNQALVVLLVCIFLTHCLASEISIYQKSDIKKDCPKNCLCRSSEIICTRLEEKFAVIPNDVHRIILEQELECSNQNIKQLAKLSNQRHIQLIGYCIQNDLRNKIPLNKVLTVSNRDRRVVGDSFIGCYFTDGFCSWTQSGNRPFQRQITSVGNFPLYAGPYIYFFKSSSDGLRTYEAILTTPSLILKKNANFSYVTYTAIARTNFLNSFSFSYAKGNSYFVLRTPSLMLDGWWHGYRSSDFYETSAFRLRIYAETRWQSHSNGNFGLDNILIHNVELAGNSTFATVGPIVAVLSAVFVVIVIIYKRQIWRRLRNTSQVQQQNNNVALKNVDNHNYPLTNSTFNMGSQATHGQNSISMPNPSLPSQIPSGTSTEVATYSQNLIPMPNPSLSSQTLSTFSTGPITSRFDDKNDNFTSMKVDNHNYLSTSSAFNADSQATYNQNSIPMPSPSFTSPALSGTLEGGVTSQAGHSDIPPDYAKVVSTS</sequence>
<feature type="chain" id="PRO_5002798644" description="MAM domain-containing protein" evidence="2">
    <location>
        <begin position="23"/>
        <end position="486"/>
    </location>
</feature>
<keyword evidence="1" id="KW-1133">Transmembrane helix</keyword>
<evidence type="ECO:0000313" key="3">
    <source>
        <dbReference type="EMBL" id="EDV20650.1"/>
    </source>
</evidence>
<dbReference type="RefSeq" id="XP_002116850.1">
    <property type="nucleotide sequence ID" value="XM_002116814.1"/>
</dbReference>
<dbReference type="CTD" id="6758063"/>
<keyword evidence="1" id="KW-0472">Membrane</keyword>
<evidence type="ECO:0008006" key="5">
    <source>
        <dbReference type="Google" id="ProtNLM"/>
    </source>
</evidence>
<protein>
    <recommendedName>
        <fullName evidence="5">MAM domain-containing protein</fullName>
    </recommendedName>
</protein>
<dbReference type="EMBL" id="DS985258">
    <property type="protein sequence ID" value="EDV20650.1"/>
    <property type="molecule type" value="Genomic_DNA"/>
</dbReference>
<evidence type="ECO:0000256" key="1">
    <source>
        <dbReference type="SAM" id="Phobius"/>
    </source>
</evidence>
<proteinExistence type="predicted"/>